<dbReference type="Pfam" id="PF25298">
    <property type="entry name" value="Baculo_FP_2nd"/>
    <property type="match status" value="1"/>
</dbReference>
<sequence length="314" mass="36687">MDKYLLPDKSASETNLARDNMETTPPNVFRRGKRGRNEDWEAEFSIFKEEMKEVMGTLMAKQEAEFKKFFNPTLIEIQKTNQSIENSIALLMSTNEELTKRVEQLETQKKRIYIHCDIHTFYIHCIYIYTLDCEYIYILENRIEDIQRTDRKNNIEVKNVSKGKTESKEDLIDMVVRLGRTIDCNITQSDVKDIYRVRGKKEGQTNTPIIVEFSSTILKANVLKMSRARNIKHKGKLCAKHIGFTKNEDTPIFVAEQLTIKGSRLHYLARDLAKSKDYKFCWTSYGRVHVRRNESSPIITIHSEDQVNNLMQAS</sequence>
<proteinExistence type="predicted"/>
<feature type="domain" description="FP protein C-terminal" evidence="3">
    <location>
        <begin position="262"/>
        <end position="310"/>
    </location>
</feature>
<dbReference type="InterPro" id="IPR057251">
    <property type="entry name" value="FP_C"/>
</dbReference>
<protein>
    <submittedName>
        <fullName evidence="4">Zinc finger DNA binding protein</fullName>
    </submittedName>
</protein>
<dbReference type="Proteomes" id="UP000037510">
    <property type="component" value="Unassembled WGS sequence"/>
</dbReference>
<dbReference type="AlphaFoldDB" id="A0A0L7L5Q9"/>
<name>A0A0L7L5Q9_OPEBR</name>
<accession>A0A0L7L5Q9</accession>
<evidence type="ECO:0000313" key="4">
    <source>
        <dbReference type="EMBL" id="KOB70745.1"/>
    </source>
</evidence>
<feature type="compositionally biased region" description="Polar residues" evidence="2">
    <location>
        <begin position="12"/>
        <end position="26"/>
    </location>
</feature>
<keyword evidence="1" id="KW-0175">Coiled coil</keyword>
<feature type="region of interest" description="Disordered" evidence="2">
    <location>
        <begin position="1"/>
        <end position="33"/>
    </location>
</feature>
<evidence type="ECO:0000256" key="1">
    <source>
        <dbReference type="SAM" id="Coils"/>
    </source>
</evidence>
<dbReference type="EMBL" id="JTDY01002778">
    <property type="protein sequence ID" value="KOB70745.1"/>
    <property type="molecule type" value="Genomic_DNA"/>
</dbReference>
<organism evidence="4 5">
    <name type="scientific">Operophtera brumata</name>
    <name type="common">Winter moth</name>
    <name type="synonym">Phalaena brumata</name>
    <dbReference type="NCBI Taxonomy" id="104452"/>
    <lineage>
        <taxon>Eukaryota</taxon>
        <taxon>Metazoa</taxon>
        <taxon>Ecdysozoa</taxon>
        <taxon>Arthropoda</taxon>
        <taxon>Hexapoda</taxon>
        <taxon>Insecta</taxon>
        <taxon>Pterygota</taxon>
        <taxon>Neoptera</taxon>
        <taxon>Endopterygota</taxon>
        <taxon>Lepidoptera</taxon>
        <taxon>Glossata</taxon>
        <taxon>Ditrysia</taxon>
        <taxon>Geometroidea</taxon>
        <taxon>Geometridae</taxon>
        <taxon>Larentiinae</taxon>
        <taxon>Operophtera</taxon>
    </lineage>
</organism>
<gene>
    <name evidence="4" type="ORF">OBRU01_15035</name>
</gene>
<keyword evidence="5" id="KW-1185">Reference proteome</keyword>
<comment type="caution">
    <text evidence="4">The sequence shown here is derived from an EMBL/GenBank/DDBJ whole genome shotgun (WGS) entry which is preliminary data.</text>
</comment>
<evidence type="ECO:0000259" key="3">
    <source>
        <dbReference type="Pfam" id="PF25298"/>
    </source>
</evidence>
<evidence type="ECO:0000256" key="2">
    <source>
        <dbReference type="SAM" id="MobiDB-lite"/>
    </source>
</evidence>
<reference evidence="4 5" key="1">
    <citation type="journal article" date="2015" name="Genome Biol. Evol.">
        <title>The genome of winter moth (Operophtera brumata) provides a genomic perspective on sexual dimorphism and phenology.</title>
        <authorList>
            <person name="Derks M.F."/>
            <person name="Smit S."/>
            <person name="Salis L."/>
            <person name="Schijlen E."/>
            <person name="Bossers A."/>
            <person name="Mateman C."/>
            <person name="Pijl A.S."/>
            <person name="de Ridder D."/>
            <person name="Groenen M.A."/>
            <person name="Visser M.E."/>
            <person name="Megens H.J."/>
        </authorList>
    </citation>
    <scope>NUCLEOTIDE SEQUENCE [LARGE SCALE GENOMIC DNA]</scope>
    <source>
        <strain evidence="4">WM2013NL</strain>
        <tissue evidence="4">Head and thorax</tissue>
    </source>
</reference>
<evidence type="ECO:0000313" key="5">
    <source>
        <dbReference type="Proteomes" id="UP000037510"/>
    </source>
</evidence>
<feature type="coiled-coil region" evidence="1">
    <location>
        <begin position="81"/>
        <end position="115"/>
    </location>
</feature>